<dbReference type="EC" id="7.2.1.1" evidence="16 17"/>
<evidence type="ECO:0000256" key="2">
    <source>
        <dbReference type="ARBA" id="ARBA00022475"/>
    </source>
</evidence>
<comment type="caution">
    <text evidence="16">Lacks conserved residue(s) required for the propagation of feature annotation.</text>
</comment>
<dbReference type="PANTHER" id="PTHR37838:SF1">
    <property type="entry name" value="NA(+)-TRANSLOCATING NADH-QUINONE REDUCTASE SUBUNIT C"/>
    <property type="match status" value="1"/>
</dbReference>
<keyword evidence="7 16" id="KW-0812">Transmembrane</keyword>
<comment type="subunit">
    <text evidence="16 17">Composed of six subunits; NqrA, NqrB, NqrC, NqrD, NqrE and NqrF.</text>
</comment>
<feature type="modified residue" description="FMN phosphoryl threonine" evidence="16">
    <location>
        <position position="206"/>
    </location>
</feature>
<evidence type="ECO:0000256" key="4">
    <source>
        <dbReference type="ARBA" id="ARBA00022553"/>
    </source>
</evidence>
<keyword evidence="2 16" id="KW-1003">Cell membrane</keyword>
<keyword evidence="15 16" id="KW-0739">Sodium transport</keyword>
<dbReference type="GO" id="GO:0006814">
    <property type="term" value="P:sodium ion transport"/>
    <property type="evidence" value="ECO:0007669"/>
    <property type="project" value="UniProtKB-UniRule"/>
</dbReference>
<gene>
    <name evidence="16" type="primary">nqrC</name>
    <name evidence="19" type="ORF">Bcop_1123</name>
</gene>
<comment type="function">
    <text evidence="16">NQR complex catalyzes the reduction of ubiquinone-1 to ubiquinol by two successive reactions, coupled with the transport of Na(+) ions from the cytoplasm to the periplasm. NqrA to NqrE are probably involved in the second step, the conversion of ubisemiquinone to ubiquinol.</text>
</comment>
<evidence type="ECO:0000256" key="9">
    <source>
        <dbReference type="ARBA" id="ARBA00022989"/>
    </source>
</evidence>
<dbReference type="STRING" id="679937.Bcop_1123"/>
<comment type="cofactor">
    <cofactor evidence="16 17">
        <name>FMN</name>
        <dbReference type="ChEBI" id="CHEBI:58210"/>
    </cofactor>
</comment>
<evidence type="ECO:0000256" key="5">
    <source>
        <dbReference type="ARBA" id="ARBA00022630"/>
    </source>
</evidence>
<organism evidence="19 20">
    <name type="scientific">Bacteroides coprosuis DSM 18011</name>
    <dbReference type="NCBI Taxonomy" id="679937"/>
    <lineage>
        <taxon>Bacteria</taxon>
        <taxon>Pseudomonadati</taxon>
        <taxon>Bacteroidota</taxon>
        <taxon>Bacteroidia</taxon>
        <taxon>Bacteroidales</taxon>
        <taxon>Bacteroidaceae</taxon>
        <taxon>Bacteroides</taxon>
    </lineage>
</organism>
<evidence type="ECO:0000313" key="19">
    <source>
        <dbReference type="EMBL" id="EGJ71327.1"/>
    </source>
</evidence>
<evidence type="ECO:0000256" key="7">
    <source>
        <dbReference type="ARBA" id="ARBA00022692"/>
    </source>
</evidence>
<dbReference type="Pfam" id="PF04205">
    <property type="entry name" value="FMN_bind"/>
    <property type="match status" value="1"/>
</dbReference>
<dbReference type="InterPro" id="IPR010204">
    <property type="entry name" value="NqrC"/>
</dbReference>
<dbReference type="AlphaFoldDB" id="F3ZU82"/>
<keyword evidence="14 16" id="KW-0472">Membrane</keyword>
<evidence type="ECO:0000256" key="12">
    <source>
        <dbReference type="ARBA" id="ARBA00023065"/>
    </source>
</evidence>
<evidence type="ECO:0000256" key="16">
    <source>
        <dbReference type="HAMAP-Rule" id="MF_00427"/>
    </source>
</evidence>
<keyword evidence="4 16" id="KW-0597">Phosphoprotein</keyword>
<keyword evidence="11 16" id="KW-0915">Sodium</keyword>
<keyword evidence="8 16" id="KW-1278">Translocase</keyword>
<keyword evidence="3" id="KW-0997">Cell inner membrane</keyword>
<dbReference type="OrthoDB" id="9813828at2"/>
<keyword evidence="10 16" id="KW-0520">NAD</keyword>
<evidence type="ECO:0000256" key="8">
    <source>
        <dbReference type="ARBA" id="ARBA00022967"/>
    </source>
</evidence>
<dbReference type="InterPro" id="IPR007329">
    <property type="entry name" value="FMN-bd"/>
</dbReference>
<dbReference type="PIRSF" id="PIRSF009437">
    <property type="entry name" value="NQR-1_subunit_C"/>
    <property type="match status" value="1"/>
</dbReference>
<evidence type="ECO:0000256" key="15">
    <source>
        <dbReference type="ARBA" id="ARBA00023201"/>
    </source>
</evidence>
<dbReference type="GO" id="GO:0010181">
    <property type="term" value="F:FMN binding"/>
    <property type="evidence" value="ECO:0007669"/>
    <property type="project" value="UniProtKB-UniRule"/>
</dbReference>
<dbReference type="GO" id="GO:0016655">
    <property type="term" value="F:oxidoreductase activity, acting on NAD(P)H, quinone or similar compound as acceptor"/>
    <property type="evidence" value="ECO:0007669"/>
    <property type="project" value="UniProtKB-UniRule"/>
</dbReference>
<keyword evidence="9 16" id="KW-1133">Transmembrane helix</keyword>
<keyword evidence="6 16" id="KW-0288">FMN</keyword>
<comment type="subcellular location">
    <subcellularLocation>
        <location evidence="16">Cell membrane</location>
        <topology evidence="16">Single-pass membrane protein</topology>
    </subcellularLocation>
</comment>
<evidence type="ECO:0000256" key="11">
    <source>
        <dbReference type="ARBA" id="ARBA00023053"/>
    </source>
</evidence>
<evidence type="ECO:0000256" key="10">
    <source>
        <dbReference type="ARBA" id="ARBA00023027"/>
    </source>
</evidence>
<evidence type="ECO:0000256" key="17">
    <source>
        <dbReference type="PIRNR" id="PIRNR009437"/>
    </source>
</evidence>
<dbReference type="EMBL" id="CM001167">
    <property type="protein sequence ID" value="EGJ71327.1"/>
    <property type="molecule type" value="Genomic_DNA"/>
</dbReference>
<keyword evidence="1 16" id="KW-0813">Transport</keyword>
<dbReference type="NCBIfam" id="TIGR01938">
    <property type="entry name" value="nqrC"/>
    <property type="match status" value="1"/>
</dbReference>
<keyword evidence="13 16" id="KW-0830">Ubiquinone</keyword>
<protein>
    <recommendedName>
        <fullName evidence="16 17">Na(+)-translocating NADH-quinone reductase subunit C</fullName>
        <shortName evidence="16 17">Na(+)-NQR subunit C</shortName>
        <shortName evidence="16 17">Na(+)-translocating NQR subunit C</shortName>
        <ecNumber evidence="16 17">7.2.1.1</ecNumber>
    </recommendedName>
    <alternativeName>
        <fullName evidence="16 17">NQR complex subunit C</fullName>
    </alternativeName>
    <alternativeName>
        <fullName evidence="16 17">NQR-1 subunit C</fullName>
    </alternativeName>
</protein>
<evidence type="ECO:0000256" key="1">
    <source>
        <dbReference type="ARBA" id="ARBA00022448"/>
    </source>
</evidence>
<accession>F3ZU82</accession>
<evidence type="ECO:0000313" key="20">
    <source>
        <dbReference type="Proteomes" id="UP000018439"/>
    </source>
</evidence>
<comment type="similarity">
    <text evidence="16 17">Belongs to the NqrC family.</text>
</comment>
<dbReference type="PANTHER" id="PTHR37838">
    <property type="entry name" value="NA(+)-TRANSLOCATING NADH-QUINONE REDUCTASE SUBUNIT C"/>
    <property type="match status" value="1"/>
</dbReference>
<evidence type="ECO:0000256" key="3">
    <source>
        <dbReference type="ARBA" id="ARBA00022519"/>
    </source>
</evidence>
<feature type="domain" description="FMN-binding" evidence="18">
    <location>
        <begin position="126"/>
        <end position="223"/>
    </location>
</feature>
<comment type="catalytic activity">
    <reaction evidence="16 17">
        <text>a ubiquinone + n Na(+)(in) + NADH + H(+) = a ubiquinol + n Na(+)(out) + NAD(+)</text>
        <dbReference type="Rhea" id="RHEA:47748"/>
        <dbReference type="Rhea" id="RHEA-COMP:9565"/>
        <dbReference type="Rhea" id="RHEA-COMP:9566"/>
        <dbReference type="ChEBI" id="CHEBI:15378"/>
        <dbReference type="ChEBI" id="CHEBI:16389"/>
        <dbReference type="ChEBI" id="CHEBI:17976"/>
        <dbReference type="ChEBI" id="CHEBI:29101"/>
        <dbReference type="ChEBI" id="CHEBI:57540"/>
        <dbReference type="ChEBI" id="CHEBI:57945"/>
        <dbReference type="EC" id="7.2.1.1"/>
    </reaction>
</comment>
<dbReference type="HAMAP" id="MF_00427">
    <property type="entry name" value="NqrC"/>
    <property type="match status" value="1"/>
</dbReference>
<keyword evidence="12 16" id="KW-0406">Ion transport</keyword>
<keyword evidence="20" id="KW-1185">Reference proteome</keyword>
<evidence type="ECO:0000256" key="13">
    <source>
        <dbReference type="ARBA" id="ARBA00023075"/>
    </source>
</evidence>
<evidence type="ECO:0000259" key="18">
    <source>
        <dbReference type="SMART" id="SM00900"/>
    </source>
</evidence>
<dbReference type="GO" id="GO:0005886">
    <property type="term" value="C:plasma membrane"/>
    <property type="evidence" value="ECO:0007669"/>
    <property type="project" value="UniProtKB-SubCell"/>
</dbReference>
<name>F3ZU82_9BACE</name>
<reference evidence="19 20" key="1">
    <citation type="journal article" date="2011" name="Stand. Genomic Sci.">
        <title>Non-contiguous finished genome sequence of Bacteroides coprosuis type strain (PC139).</title>
        <authorList>
            <person name="Land M."/>
            <person name="Held B."/>
            <person name="Gronow S."/>
            <person name="Abt B."/>
            <person name="Lucas S."/>
            <person name="Del Rio T.G."/>
            <person name="Nolan M."/>
            <person name="Tice H."/>
            <person name="Cheng J.F."/>
            <person name="Pitluck S."/>
            <person name="Liolios K."/>
            <person name="Pagani I."/>
            <person name="Ivanova N."/>
            <person name="Mavromatis K."/>
            <person name="Mikhailova N."/>
            <person name="Pati A."/>
            <person name="Tapia R."/>
            <person name="Han C."/>
            <person name="Goodwin L."/>
            <person name="Chen A."/>
            <person name="Palaniappan K."/>
            <person name="Hauser L."/>
            <person name="Brambilla E.M."/>
            <person name="Rohde M."/>
            <person name="Goker M."/>
            <person name="Detter J.C."/>
            <person name="Woyke T."/>
            <person name="Bristow J."/>
            <person name="Eisen J.A."/>
            <person name="Markowitz V."/>
            <person name="Hugenholtz P."/>
            <person name="Kyrpides N.C."/>
            <person name="Klenk H.P."/>
            <person name="Lapidus A."/>
        </authorList>
    </citation>
    <scope>NUCLEOTIDE SEQUENCE</scope>
    <source>
        <strain evidence="19 20">DSM 18011</strain>
    </source>
</reference>
<dbReference type="HOGENOM" id="CLU_077882_0_0_10"/>
<keyword evidence="5 16" id="KW-0285">Flavoprotein</keyword>
<feature type="transmembrane region" description="Helical" evidence="16">
    <location>
        <begin position="6"/>
        <end position="27"/>
    </location>
</feature>
<evidence type="ECO:0000256" key="14">
    <source>
        <dbReference type="ARBA" id="ARBA00023136"/>
    </source>
</evidence>
<dbReference type="eggNOG" id="COG2869">
    <property type="taxonomic scope" value="Bacteria"/>
</dbReference>
<evidence type="ECO:0000256" key="6">
    <source>
        <dbReference type="ARBA" id="ARBA00022643"/>
    </source>
</evidence>
<sequence length="229" mass="25359">MNTNSNTYTIIYASVMVVIVAFLLAFVSESLKSTQKKNEDFDKMKQILSALNIDASKAENIQAEFDKYVKADQIINSDAAVVKEDGGFSIDMKAELAKDLKDRQLPLYICEVNGETKYILPMSGNGLWNILWGYVALNDDKNTIYGVFFDHAGETPGLGAEIATPMFQNHFKDKIIMKDGSVVLSVVKNGKVQHDEYEVDGITGGTITSQGVDKMIKTSLGQYKTFLTK</sequence>
<proteinExistence type="inferred from homology"/>
<dbReference type="Proteomes" id="UP000018439">
    <property type="component" value="Chromosome"/>
</dbReference>
<dbReference type="SMART" id="SM00900">
    <property type="entry name" value="FMN_bind"/>
    <property type="match status" value="1"/>
</dbReference>